<sequence>MAQESLTETPVISSNTLSQTDSSLSRSVSFSRLNAQAPEFVPTRPTPRTDLQQQPRPVLLPPPSPPSASGMVHVYSPSPSSPFHIPIRGHVPVANHHHHRHHHVPVHYRSHHHPHQYHVSSDSAVQQPQQSHVEPDHTPFKSKHSGVNDLALSRSLLFVLPADAEQLRPIPTQVAGKVISTAAAI</sequence>
<accession>A0A3Q7X4V2</accession>
<protein>
    <submittedName>
        <fullName evidence="3">La-related protein 6B-like</fullName>
    </submittedName>
</protein>
<feature type="compositionally biased region" description="Polar residues" evidence="1">
    <location>
        <begin position="122"/>
        <end position="132"/>
    </location>
</feature>
<feature type="region of interest" description="Disordered" evidence="1">
    <location>
        <begin position="111"/>
        <end position="145"/>
    </location>
</feature>
<reference evidence="2" key="1">
    <citation type="journal article" date="2013" name="Nat. Biotechnol.">
        <title>Draft genome sequence of chickpea (Cicer arietinum) provides a resource for trait improvement.</title>
        <authorList>
            <person name="Varshney R.K."/>
            <person name="Song C."/>
            <person name="Saxena R.K."/>
            <person name="Azam S."/>
            <person name="Yu S."/>
            <person name="Sharpe A.G."/>
            <person name="Cannon S."/>
            <person name="Baek J."/>
            <person name="Rosen B.D."/>
            <person name="Tar'an B."/>
            <person name="Millan T."/>
            <person name="Zhang X."/>
            <person name="Ramsay L.D."/>
            <person name="Iwata A."/>
            <person name="Wang Y."/>
            <person name="Nelson W."/>
            <person name="Farmer A.D."/>
            <person name="Gaur P.M."/>
            <person name="Soderlund C."/>
            <person name="Penmetsa R.V."/>
            <person name="Xu C."/>
            <person name="Bharti A.K."/>
            <person name="He W."/>
            <person name="Winter P."/>
            <person name="Zhao S."/>
            <person name="Hane J.K."/>
            <person name="Carrasquilla-Garcia N."/>
            <person name="Condie J.A."/>
            <person name="Upadhyaya H.D."/>
            <person name="Luo M.C."/>
            <person name="Thudi M."/>
            <person name="Gowda C.L."/>
            <person name="Singh N.P."/>
            <person name="Lichtenzveig J."/>
            <person name="Gali K.K."/>
            <person name="Rubio J."/>
            <person name="Nadarajan N."/>
            <person name="Dolezel J."/>
            <person name="Bansal K.C."/>
            <person name="Xu X."/>
            <person name="Edwards D."/>
            <person name="Zhang G."/>
            <person name="Kahl G."/>
            <person name="Gil J."/>
            <person name="Singh K.B."/>
            <person name="Datta S.K."/>
            <person name="Jackson S.A."/>
            <person name="Wang J."/>
            <person name="Cook D.R."/>
        </authorList>
    </citation>
    <scope>NUCLEOTIDE SEQUENCE [LARGE SCALE GENOMIC DNA]</scope>
    <source>
        <strain evidence="2">cv. CDC Frontier</strain>
    </source>
</reference>
<evidence type="ECO:0000313" key="2">
    <source>
        <dbReference type="Proteomes" id="UP000087171"/>
    </source>
</evidence>
<reference evidence="3" key="2">
    <citation type="submission" date="2025-08" db="UniProtKB">
        <authorList>
            <consortium name="RefSeq"/>
        </authorList>
    </citation>
    <scope>IDENTIFICATION</scope>
    <source>
        <tissue evidence="3">Etiolated seedlings</tissue>
    </source>
</reference>
<evidence type="ECO:0000256" key="1">
    <source>
        <dbReference type="SAM" id="MobiDB-lite"/>
    </source>
</evidence>
<proteinExistence type="predicted"/>
<feature type="compositionally biased region" description="Polar residues" evidence="1">
    <location>
        <begin position="1"/>
        <end position="21"/>
    </location>
</feature>
<gene>
    <name evidence="3" type="primary">LOC113785832</name>
</gene>
<name>A0A3Q7X4V2_CICAR</name>
<organism evidence="2 3">
    <name type="scientific">Cicer arietinum</name>
    <name type="common">Chickpea</name>
    <name type="synonym">Garbanzo</name>
    <dbReference type="NCBI Taxonomy" id="3827"/>
    <lineage>
        <taxon>Eukaryota</taxon>
        <taxon>Viridiplantae</taxon>
        <taxon>Streptophyta</taxon>
        <taxon>Embryophyta</taxon>
        <taxon>Tracheophyta</taxon>
        <taxon>Spermatophyta</taxon>
        <taxon>Magnoliopsida</taxon>
        <taxon>eudicotyledons</taxon>
        <taxon>Gunneridae</taxon>
        <taxon>Pentapetalae</taxon>
        <taxon>rosids</taxon>
        <taxon>fabids</taxon>
        <taxon>Fabales</taxon>
        <taxon>Fabaceae</taxon>
        <taxon>Papilionoideae</taxon>
        <taxon>50 kb inversion clade</taxon>
        <taxon>NPAAA clade</taxon>
        <taxon>Hologalegina</taxon>
        <taxon>IRL clade</taxon>
        <taxon>Cicereae</taxon>
        <taxon>Cicer</taxon>
    </lineage>
</organism>
<dbReference type="Proteomes" id="UP000087171">
    <property type="component" value="Chromosome Ca3"/>
</dbReference>
<dbReference type="RefSeq" id="XP_027188724.1">
    <property type="nucleotide sequence ID" value="XM_027332923.1"/>
</dbReference>
<feature type="compositionally biased region" description="Low complexity" evidence="1">
    <location>
        <begin position="22"/>
        <end position="33"/>
    </location>
</feature>
<dbReference type="InterPro" id="IPR009818">
    <property type="entry name" value="PAM2_motif"/>
</dbReference>
<feature type="region of interest" description="Disordered" evidence="1">
    <location>
        <begin position="1"/>
        <end position="69"/>
    </location>
</feature>
<dbReference type="STRING" id="3827.A0A3Q7X4V2"/>
<evidence type="ECO:0000313" key="3">
    <source>
        <dbReference type="RefSeq" id="XP_027188724.1"/>
    </source>
</evidence>
<dbReference type="KEGG" id="cam:113785832"/>
<dbReference type="GeneID" id="113785832"/>
<dbReference type="AlphaFoldDB" id="A0A3Q7X4V2"/>
<dbReference type="Pfam" id="PF07145">
    <property type="entry name" value="PAM2"/>
    <property type="match status" value="1"/>
</dbReference>
<keyword evidence="2" id="KW-1185">Reference proteome</keyword>